<dbReference type="EMBL" id="DPXL01000104">
    <property type="protein sequence ID" value="HCM31519.1"/>
    <property type="molecule type" value="Genomic_DNA"/>
</dbReference>
<proteinExistence type="predicted"/>
<accession>A0A3D3G0G0</accession>
<dbReference type="Proteomes" id="UP000262257">
    <property type="component" value="Unassembled WGS sequence"/>
</dbReference>
<sequence length="74" mass="8727">MRNLYEYWKSLSEDEKRIFCSRVGVSYGYMESHLIHGRKKPRMETIQAIVDASNNKLSHKKLFDFFLKKTPSAA</sequence>
<protein>
    <submittedName>
        <fullName evidence="1">Transcriptional regulator</fullName>
    </submittedName>
</protein>
<comment type="caution">
    <text evidence="1">The sequence shown here is derived from an EMBL/GenBank/DDBJ whole genome shotgun (WGS) entry which is preliminary data.</text>
</comment>
<evidence type="ECO:0000313" key="2">
    <source>
        <dbReference type="Proteomes" id="UP000262257"/>
    </source>
</evidence>
<reference evidence="1 2" key="1">
    <citation type="journal article" date="2018" name="Nat. Biotechnol.">
        <title>A standardized bacterial taxonomy based on genome phylogeny substantially revises the tree of life.</title>
        <authorList>
            <person name="Parks D.H."/>
            <person name="Chuvochina M."/>
            <person name="Waite D.W."/>
            <person name="Rinke C."/>
            <person name="Skarshewski A."/>
            <person name="Chaumeil P.A."/>
            <person name="Hugenholtz P."/>
        </authorList>
    </citation>
    <scope>NUCLEOTIDE SEQUENCE [LARGE SCALE GENOMIC DNA]</scope>
    <source>
        <strain evidence="1">UBA10045</strain>
    </source>
</reference>
<evidence type="ECO:0000313" key="1">
    <source>
        <dbReference type="EMBL" id="HCM31519.1"/>
    </source>
</evidence>
<name>A0A3D3G0G0_ACIRA</name>
<organism evidence="1 2">
    <name type="scientific">Acinetobacter radioresistens</name>
    <dbReference type="NCBI Taxonomy" id="40216"/>
    <lineage>
        <taxon>Bacteria</taxon>
        <taxon>Pseudomonadati</taxon>
        <taxon>Pseudomonadota</taxon>
        <taxon>Gammaproteobacteria</taxon>
        <taxon>Moraxellales</taxon>
        <taxon>Moraxellaceae</taxon>
        <taxon>Acinetobacter</taxon>
    </lineage>
</organism>
<dbReference type="AlphaFoldDB" id="A0A3D3G0G0"/>
<gene>
    <name evidence="1" type="ORF">DIC32_08225</name>
</gene>